<keyword evidence="2" id="KW-0732">Signal</keyword>
<evidence type="ECO:0000256" key="2">
    <source>
        <dbReference type="SAM" id="SignalP"/>
    </source>
</evidence>
<name>A0A285PSY3_9FIRM</name>
<feature type="domain" description="Fibronectin type-III" evidence="3">
    <location>
        <begin position="774"/>
        <end position="869"/>
    </location>
</feature>
<dbReference type="Pfam" id="PF14478">
    <property type="entry name" value="DUF4430"/>
    <property type="match status" value="1"/>
</dbReference>
<feature type="chain" id="PRO_5012944868" evidence="2">
    <location>
        <begin position="28"/>
        <end position="869"/>
    </location>
</feature>
<dbReference type="Proteomes" id="UP000217549">
    <property type="component" value="Chromosome I"/>
</dbReference>
<dbReference type="InterPro" id="IPR036116">
    <property type="entry name" value="FN3_sf"/>
</dbReference>
<dbReference type="Gene3D" id="2.60.40.10">
    <property type="entry name" value="Immunoglobulins"/>
    <property type="match status" value="1"/>
</dbReference>
<proteinExistence type="predicted"/>
<dbReference type="InterPro" id="IPR022038">
    <property type="entry name" value="Ig-like_bact"/>
</dbReference>
<organism evidence="4 5">
    <name type="scientific">Anaerobutyricum hallii</name>
    <dbReference type="NCBI Taxonomy" id="39488"/>
    <lineage>
        <taxon>Bacteria</taxon>
        <taxon>Bacillati</taxon>
        <taxon>Bacillota</taxon>
        <taxon>Clostridia</taxon>
        <taxon>Lachnospirales</taxon>
        <taxon>Lachnospiraceae</taxon>
        <taxon>Anaerobutyricum</taxon>
    </lineage>
</organism>
<dbReference type="InterPro" id="IPR013783">
    <property type="entry name" value="Ig-like_fold"/>
</dbReference>
<reference evidence="5" key="1">
    <citation type="submission" date="2017-09" db="EMBL/GenBank/DDBJ databases">
        <authorList>
            <person name="Shetty A S."/>
        </authorList>
    </citation>
    <scope>NUCLEOTIDE SEQUENCE [LARGE SCALE GENOMIC DNA]</scope>
</reference>
<accession>A0A285PSY3</accession>
<feature type="coiled-coil region" evidence="1">
    <location>
        <begin position="742"/>
        <end position="772"/>
    </location>
</feature>
<dbReference type="RefSeq" id="WP_096240726.1">
    <property type="nucleotide sequence ID" value="NZ_LT907978.1"/>
</dbReference>
<dbReference type="Gene3D" id="2.160.20.110">
    <property type="match status" value="1"/>
</dbReference>
<protein>
    <submittedName>
        <fullName evidence="4">Fibronectin type III</fullName>
    </submittedName>
</protein>
<sequence>MKNISKLIVSIASVLIGMLLMPMMLFAAEGMLTGTGTESDPYIINTVNDFGIIQDGIKSGKSYKNKYFRLESDIKLPTDWKPLGMLKEGVTDAGNGRNILPFSGILDGNGHTLTFSKGSKPLFGYVRDAKVENLNIYGEYIDGYGLVENYVVDYGKDAKNWTDDDPKVTITAENVTIKSGTKIYQSGFIGGYASGIDHADFTNCTIEQGVTIGCNIDGTSAGLSNIGSFGGALNGTIKNCVSYATVYGDSNVGGIAGIRGQSTDTFSIENCAFHGTINATGNNIGGILGSGYYMYNAPNAFGAVIKNCTVDGNISGRDNIGGIFGAEAGIDQAWDNGIGEIVSNTFLGKVSGNTNVGAIIGYIRALNVNNVIKDNVYASQCGANKGLGKVVHVDTNAVPFGMNNGVFYYNTANYSTYTQEDWDQIYKVVDGDWKDTGRYPGKAIAMPNYNRSDDPLGKDLKTLVKCSDDAIEPVCHELTISGNYKKTYYIGEKLDLTGLTFTAHWTQGKADTIVNIDDITVGQFDNETRGTKIVRLYYGSAMTTISVNVIKDSSQQISVTFSLLGDEIHNSEKDKNTHVLSMGTLQTWIAPKKYTISANANVKDLLNMVLKNNSMTCSNPTGNYVESITRRGVTLGEFDNGKGSGWMYTLNGIHPNFGVNQQYLEDGDVVVFHYTDNYYYEESSPDYEKVKAAQDAVAKINNIGAVVLNDSCKKKIDAARTAYNVLNAEQKTLVVYSQLKILTDAEAQYDKLKTTADNIAKQKAQQEALKKKYTPSKTSIKSIKKLKKNQAKLTWKKVKNATGYEVYQSMKKNSGYKKVKTITKNKTVTYKAGKLKKKKTYYFKIRTYRKAGGTTYYGNYSNVKKMKVK</sequence>
<evidence type="ECO:0000256" key="1">
    <source>
        <dbReference type="SAM" id="Coils"/>
    </source>
</evidence>
<keyword evidence="5" id="KW-1185">Reference proteome</keyword>
<keyword evidence="1" id="KW-0175">Coiled coil</keyword>
<dbReference type="KEGG" id="ehl:EHLA_2095"/>
<dbReference type="EMBL" id="LT907978">
    <property type="protein sequence ID" value="SOB72728.1"/>
    <property type="molecule type" value="Genomic_DNA"/>
</dbReference>
<dbReference type="Gene3D" id="2.60.40.3630">
    <property type="match status" value="1"/>
</dbReference>
<dbReference type="PROSITE" id="PS50853">
    <property type="entry name" value="FN3"/>
    <property type="match status" value="1"/>
</dbReference>
<evidence type="ECO:0000259" key="3">
    <source>
        <dbReference type="PROSITE" id="PS50853"/>
    </source>
</evidence>
<dbReference type="InterPro" id="IPR027954">
    <property type="entry name" value="Transcobalamin-like_C"/>
</dbReference>
<feature type="signal peptide" evidence="2">
    <location>
        <begin position="1"/>
        <end position="27"/>
    </location>
</feature>
<dbReference type="SUPFAM" id="SSF49265">
    <property type="entry name" value="Fibronectin type III"/>
    <property type="match status" value="1"/>
</dbReference>
<dbReference type="AlphaFoldDB" id="A0A285PSY3"/>
<evidence type="ECO:0000313" key="5">
    <source>
        <dbReference type="Proteomes" id="UP000217549"/>
    </source>
</evidence>
<evidence type="ECO:0000313" key="4">
    <source>
        <dbReference type="EMBL" id="SOB72728.1"/>
    </source>
</evidence>
<dbReference type="InterPro" id="IPR003961">
    <property type="entry name" value="FN3_dom"/>
</dbReference>
<dbReference type="Pfam" id="PF07523">
    <property type="entry name" value="Big_3"/>
    <property type="match status" value="1"/>
</dbReference>
<gene>
    <name evidence="4" type="ORF">EHLA_2095</name>
</gene>
<dbReference type="Gene3D" id="2.170.130.30">
    <property type="match status" value="1"/>
</dbReference>